<dbReference type="CDD" id="cd06529">
    <property type="entry name" value="S24_LexA-like"/>
    <property type="match status" value="1"/>
</dbReference>
<dbReference type="PANTHER" id="PTHR40661">
    <property type="match status" value="1"/>
</dbReference>
<dbReference type="InterPro" id="IPR036286">
    <property type="entry name" value="LexA/Signal_pep-like_sf"/>
</dbReference>
<feature type="domain" description="HTH cro/C1-type" evidence="4">
    <location>
        <begin position="13"/>
        <end position="66"/>
    </location>
</feature>
<name>A0A7D5E364_9PAST</name>
<protein>
    <submittedName>
        <fullName evidence="5">Helix-turn-helix transcriptional regulator</fullName>
    </submittedName>
</protein>
<organism evidence="5 6">
    <name type="scientific">Mannheimia pernigra</name>
    <dbReference type="NCBI Taxonomy" id="111844"/>
    <lineage>
        <taxon>Bacteria</taxon>
        <taxon>Pseudomonadati</taxon>
        <taxon>Pseudomonadota</taxon>
        <taxon>Gammaproteobacteria</taxon>
        <taxon>Pasteurellales</taxon>
        <taxon>Pasteurellaceae</taxon>
        <taxon>Mannheimia</taxon>
    </lineage>
</organism>
<sequence>MEDKISQRVSERLEQVLQEQNLQRNELADIVGVSAQAVTNWIKRGQISPKSARIINKQLGYSVNWLLGAEIEKKSTDISSIEDNADYSDTHIAIELYDIKLSAGNGRIVEWVPRKSEEPLLFREAWFKQKRLYPENCKAMYVRGHSMDPVLNDWDTVIVDITDTDIIDGEIYALIYSNNFYIKQVVRTGKGVQLISFNPDYEPINIRESDLEELQIVGRKIWRGG</sequence>
<dbReference type="Pfam" id="PF00717">
    <property type="entry name" value="Peptidase_S24"/>
    <property type="match status" value="1"/>
</dbReference>
<dbReference type="PANTHER" id="PTHR40661:SF3">
    <property type="entry name" value="FELS-1 PROPHAGE TRANSCRIPTIONAL REGULATOR"/>
    <property type="match status" value="1"/>
</dbReference>
<dbReference type="InterPro" id="IPR010982">
    <property type="entry name" value="Lambda_DNA-bd_dom_sf"/>
</dbReference>
<dbReference type="Proteomes" id="UP000509660">
    <property type="component" value="Chromosome"/>
</dbReference>
<dbReference type="EMBL" id="CP055306">
    <property type="protein sequence ID" value="QLB40828.1"/>
    <property type="molecule type" value="Genomic_DNA"/>
</dbReference>
<dbReference type="SUPFAM" id="SSF47413">
    <property type="entry name" value="lambda repressor-like DNA-binding domains"/>
    <property type="match status" value="1"/>
</dbReference>
<accession>A0A7D5E364</accession>
<dbReference type="InterPro" id="IPR001387">
    <property type="entry name" value="Cro/C1-type_HTH"/>
</dbReference>
<dbReference type="AlphaFoldDB" id="A0A7D5E364"/>
<dbReference type="RefSeq" id="WP_176810076.1">
    <property type="nucleotide sequence ID" value="NZ_CP055306.1"/>
</dbReference>
<evidence type="ECO:0000259" key="4">
    <source>
        <dbReference type="PROSITE" id="PS50943"/>
    </source>
</evidence>
<dbReference type="SUPFAM" id="SSF51306">
    <property type="entry name" value="LexA/Signal peptidase"/>
    <property type="match status" value="1"/>
</dbReference>
<keyword evidence="3" id="KW-0804">Transcription</keyword>
<dbReference type="InterPro" id="IPR039418">
    <property type="entry name" value="LexA-like"/>
</dbReference>
<dbReference type="Pfam" id="PF01381">
    <property type="entry name" value="HTH_3"/>
    <property type="match status" value="1"/>
</dbReference>
<dbReference type="GO" id="GO:0003677">
    <property type="term" value="F:DNA binding"/>
    <property type="evidence" value="ECO:0007669"/>
    <property type="project" value="UniProtKB-KW"/>
</dbReference>
<dbReference type="Gene3D" id="1.10.260.40">
    <property type="entry name" value="lambda repressor-like DNA-binding domains"/>
    <property type="match status" value="1"/>
</dbReference>
<dbReference type="SMART" id="SM00530">
    <property type="entry name" value="HTH_XRE"/>
    <property type="match status" value="1"/>
</dbReference>
<dbReference type="CDD" id="cd00093">
    <property type="entry name" value="HTH_XRE"/>
    <property type="match status" value="1"/>
</dbReference>
<evidence type="ECO:0000256" key="2">
    <source>
        <dbReference type="ARBA" id="ARBA00023125"/>
    </source>
</evidence>
<keyword evidence="2" id="KW-0238">DNA-binding</keyword>
<evidence type="ECO:0000313" key="6">
    <source>
        <dbReference type="Proteomes" id="UP000509660"/>
    </source>
</evidence>
<keyword evidence="1" id="KW-0805">Transcription regulation</keyword>
<dbReference type="InterPro" id="IPR015927">
    <property type="entry name" value="Peptidase_S24_S26A/B/C"/>
</dbReference>
<evidence type="ECO:0000256" key="1">
    <source>
        <dbReference type="ARBA" id="ARBA00023015"/>
    </source>
</evidence>
<gene>
    <name evidence="5" type="ORF">HV559_08065</name>
</gene>
<proteinExistence type="predicted"/>
<evidence type="ECO:0000256" key="3">
    <source>
        <dbReference type="ARBA" id="ARBA00023163"/>
    </source>
</evidence>
<keyword evidence="6" id="KW-1185">Reference proteome</keyword>
<dbReference type="PROSITE" id="PS50943">
    <property type="entry name" value="HTH_CROC1"/>
    <property type="match status" value="1"/>
</dbReference>
<dbReference type="Gene3D" id="2.10.109.10">
    <property type="entry name" value="Umud Fragment, subunit A"/>
    <property type="match status" value="1"/>
</dbReference>
<evidence type="ECO:0000313" key="5">
    <source>
        <dbReference type="EMBL" id="QLB40828.1"/>
    </source>
</evidence>
<reference evidence="5 6" key="1">
    <citation type="submission" date="2020-06" db="EMBL/GenBank/DDBJ databases">
        <title>Mannheimia pernigra sp. nov. isolated from bovine respiratory tract.</title>
        <authorList>
            <person name="Kuhnert P."/>
            <person name="Akarsu-Egger H."/>
        </authorList>
    </citation>
    <scope>NUCLEOTIDE SEQUENCE [LARGE SCALE GENOMIC DNA]</scope>
    <source>
        <strain evidence="5 6">BNO311</strain>
    </source>
</reference>